<dbReference type="OrthoDB" id="5911094at2759"/>
<protein>
    <submittedName>
        <fullName evidence="1">SEC-C motif-containing protein</fullName>
    </submittedName>
</protein>
<dbReference type="PhylomeDB" id="Q9XWH5"/>
<dbReference type="InParanoid" id="Q9XWH5"/>
<dbReference type="Bgee" id="WBGene00013278">
    <property type="expression patterns" value="Expressed in embryo and 2 other cell types or tissues"/>
</dbReference>
<dbReference type="AlphaFoldDB" id="Q9XWH5"/>
<proteinExistence type="evidence at protein level"/>
<dbReference type="KEGG" id="cel:CELE_Y57A10B.6"/>
<comment type="interaction">
    <interactant intactId="EBI-331440">
        <id>Q9XWH5</id>
    </interactant>
    <interactant intactId="EBI-2412056">
        <id>Q9NA56</id>
        <label>tbx-39</label>
    </interactant>
    <organismsDiffer>false</organismsDiffer>
    <experiments>4</experiments>
</comment>
<dbReference type="RefSeq" id="NP_496629.1">
    <property type="nucleotide sequence ID" value="NM_064228.3"/>
</dbReference>
<dbReference type="PIR" id="T27197">
    <property type="entry name" value="T27197"/>
</dbReference>
<name>Q9XWH5_CAEEL</name>
<evidence type="ECO:0000313" key="3">
    <source>
        <dbReference type="WormBase" id="Y57A10B.6"/>
    </source>
</evidence>
<dbReference type="eggNOG" id="ENOG502TIXV">
    <property type="taxonomic scope" value="Eukaryota"/>
</dbReference>
<dbReference type="GeneID" id="174878"/>
<organism evidence="1 2">
    <name type="scientific">Caenorhabditis elegans</name>
    <dbReference type="NCBI Taxonomy" id="6239"/>
    <lineage>
        <taxon>Eukaryota</taxon>
        <taxon>Metazoa</taxon>
        <taxon>Ecdysozoa</taxon>
        <taxon>Nematoda</taxon>
        <taxon>Chromadorea</taxon>
        <taxon>Rhabditida</taxon>
        <taxon>Rhabditina</taxon>
        <taxon>Rhabditomorpha</taxon>
        <taxon>Rhabditoidea</taxon>
        <taxon>Rhabditidae</taxon>
        <taxon>Peloderinae</taxon>
        <taxon>Caenorhabditis</taxon>
    </lineage>
</organism>
<dbReference type="EMBL" id="BX284602">
    <property type="protein sequence ID" value="CAA21693.1"/>
    <property type="molecule type" value="Genomic_DNA"/>
</dbReference>
<dbReference type="STRING" id="6239.Y57A10B.6.1"/>
<sequence length="370" mass="43461">MNDTEYTAHILARTIRTGDDKLITKAFSQLKFGTVPMDILEQHNFPYIVQRHAPNNQLALSMASNYQNFKLQKIEHEKPWMLKRFADSTFEEYPDGIVSVHTLKLLTAVSFFTDLDFVKCSFSILSRLDLLVEDFEKYGILERAKVFEHQIQEAAWLVRKYQRLKDEVESEVEEESEETEVAPSLDRRYPPIHGDFTHNRMEIEMIFLAQCIKAGNEEMISTAIEFVGTDELPLEFYRKYDIALSCHLYCPEQEDCKHLIDFIEEMEEVGMQWENLEALERYLRENSELGLVPDSVMTLLMGYFKGDRYLGDEDWKDYFVDPICNFFLSQDVSLDQFERFDVKNILVKFEERATKPVKLVLQKIEDLKSA</sequence>
<dbReference type="AGR" id="WB:WBGene00013278"/>
<evidence type="ECO:0000313" key="1">
    <source>
        <dbReference type="EMBL" id="CAA21693.1"/>
    </source>
</evidence>
<reference evidence="1 2" key="1">
    <citation type="journal article" date="1998" name="Science">
        <title>Genome sequence of the nematode C. elegans: a platform for investigating biology.</title>
        <authorList>
            <consortium name="The C. elegans sequencing consortium"/>
            <person name="Sulson J.E."/>
            <person name="Waterston R."/>
        </authorList>
    </citation>
    <scope>NUCLEOTIDE SEQUENCE [LARGE SCALE GENOMIC DNA]</scope>
    <source>
        <strain evidence="1 2">Bristol N2</strain>
    </source>
</reference>
<dbReference type="Pfam" id="PF07149">
    <property type="entry name" value="Pes-10"/>
    <property type="match status" value="1"/>
</dbReference>
<dbReference type="InterPro" id="IPR009819">
    <property type="entry name" value="Pes-10"/>
</dbReference>
<dbReference type="FunCoup" id="Q9XWH5">
    <property type="interactions" value="811"/>
</dbReference>
<accession>Q9XWH5</accession>
<dbReference type="IntAct" id="Q9XWH5">
    <property type="interactions" value="8"/>
</dbReference>
<dbReference type="DIP" id="DIP-25895N"/>
<dbReference type="UCSC" id="Y57A10B.6">
    <property type="organism name" value="c. elegans"/>
</dbReference>
<dbReference type="Proteomes" id="UP000001940">
    <property type="component" value="Chromosome II"/>
</dbReference>
<dbReference type="WormBase" id="Y57A10B.6">
    <property type="protein sequence ID" value="CE20327"/>
    <property type="gene ID" value="WBGene00013278"/>
</dbReference>
<evidence type="ECO:0000313" key="2">
    <source>
        <dbReference type="Proteomes" id="UP000001940"/>
    </source>
</evidence>
<dbReference type="PaxDb" id="6239-Y57A10B.6"/>
<dbReference type="CTD" id="174878"/>
<gene>
    <name evidence="1" type="ORF">CELE_Y57A10B.6</name>
    <name evidence="1 3" type="ORF">Y57A10B.6</name>
</gene>
<keyword evidence="2" id="KW-1185">Reference proteome</keyword>
<dbReference type="HOGENOM" id="CLU_676582_0_0_1"/>
<dbReference type="OMA" id="YTAHILA"/>